<evidence type="ECO:0000259" key="2">
    <source>
        <dbReference type="Pfam" id="PF14280"/>
    </source>
</evidence>
<dbReference type="EMBL" id="LR828261">
    <property type="protein sequence ID" value="CAD0313395.1"/>
    <property type="molecule type" value="Genomic_DNA"/>
</dbReference>
<sequence>MSLSANQITGRAAELEVEQLFNSWGWVVGTDHIDDGYDLLVMPDRALYKGARFSVQVKGEAKVGKKRSVTAPVAKNRLRHYAEDPQTVVIVRRTGNGELYWVHAQAWAKANPGRLSGSGNAGVRMDLNQKLNERESFEHFLQASLTPVAQRPHALAELAEDRRVYLNSLDPSLEVDVGLVDGRECFTVRATVDNSKARIQFEAAAGEANLKALSDAIRLGKPAEIQVEDVRSMGSLLLSTLGLDSRSGGTISIEPTRRRTGFIRLHAGERHTVSSPTVTLPAELFIGQEGASVVACHPDRLMEMSADFHQQGAMRGKVDWHIDWSDVRLSSVPMRDLTALRDWESWATSVEIKQCARIEFSFEGAHHVLPITLATAPELQSLINTARTFGRLHLVADAVQSSFQLPPGYDITPSEMADINLAYALLKGETLPVVMGTLEFEAKAPVEAKDYEILVQTTLRIEISELLLAELPVKIELPDFKVATLDGSPMHKLTKEGKHLGILSHDDHTTAPRSTDLENKIRKMPF</sequence>
<dbReference type="AlphaFoldDB" id="A0A6V7CCM6"/>
<proteinExistence type="predicted"/>
<dbReference type="EMBL" id="SMDX01000037">
    <property type="protein sequence ID" value="NMI24230.1"/>
    <property type="molecule type" value="Genomic_DNA"/>
</dbReference>
<reference evidence="4" key="3">
    <citation type="journal article" date="2020" name="Syst. Appl. Microbiol.">
        <title>Clarifying the taxonomy of the causal agent of bacterial leaf spot of lettuce through a polyphasic approach reveals that Xanthomonas cynarae Trebaol et al. 2000 emend. Timilsina et al. 2019 is a later heterotypic synonym of Xanthomonas hortorum Vauterin et al. 1995.</title>
        <authorList>
            <person name="Moriniere L."/>
            <person name="Burlet A."/>
            <person name="Rosenthal E.R."/>
            <person name="Nesme X."/>
            <person name="Portier P."/>
            <person name="Bull C.T."/>
            <person name="Lavire C."/>
            <person name="Fischer-Le Saux M."/>
            <person name="Bertolla F."/>
        </authorList>
    </citation>
    <scope>NUCLEOTIDE SEQUENCE</scope>
    <source>
        <strain evidence="4">CFBP2533</strain>
    </source>
</reference>
<name>A0A6V7CCM6_9XANT</name>
<evidence type="ECO:0000313" key="5">
    <source>
        <dbReference type="Proteomes" id="UP000548771"/>
    </source>
</evidence>
<gene>
    <name evidence="3" type="ORF">CFBP2533_11620</name>
    <name evidence="4" type="ORF">E1J24_20905</name>
</gene>
<accession>A0A6V7CCM6</accession>
<dbReference type="EMBL" id="LR828261">
    <property type="protein sequence ID" value="CAD0313403.1"/>
    <property type="molecule type" value="Genomic_DNA"/>
</dbReference>
<reference evidence="4" key="1">
    <citation type="submission" date="2019-03" db="EMBL/GenBank/DDBJ databases">
        <authorList>
            <person name="Moriniere L."/>
            <person name="Burlet A."/>
            <person name="Rosenthal E."/>
            <person name="Portier P."/>
            <person name="Lavire C."/>
            <person name="Nesme X."/>
            <person name="Bull C.T."/>
            <person name="Le Saux M."/>
            <person name="Bertolla F."/>
        </authorList>
    </citation>
    <scope>NUCLEOTIDE SEQUENCE</scope>
    <source>
        <strain evidence="4">CFBP2533</strain>
    </source>
</reference>
<dbReference type="InterPro" id="IPR025375">
    <property type="entry name" value="DUF4365"/>
</dbReference>
<dbReference type="Pfam" id="PF14280">
    <property type="entry name" value="DUF4365"/>
    <property type="match status" value="1"/>
</dbReference>
<dbReference type="RefSeq" id="WP_168959866.1">
    <property type="nucleotide sequence ID" value="NZ_CP098604.1"/>
</dbReference>
<evidence type="ECO:0000313" key="4">
    <source>
        <dbReference type="EMBL" id="NMI24230.1"/>
    </source>
</evidence>
<protein>
    <submittedName>
        <fullName evidence="4">DUF4365 domain-containing protein</fullName>
    </submittedName>
</protein>
<reference evidence="5" key="2">
    <citation type="journal article" date="2020" name="Syst. Appl. Microbiol.">
        <title>Clarifying the taxonomy of the causal agent of bacterial leaf spot of lettuce through a polyphasic approach reveals that Xanthomonas cynarae Trebaol et al. 2000 emend. Timilsina et al. 2019 is a later heterotypic synonym of Xanthomonas hortorum Vauterin et al. 1995.</title>
        <authorList>
            <person name="Moriniere L."/>
            <person name="Burlet A."/>
            <person name="Rosenthal E.R."/>
            <person name="Nesme X."/>
            <person name="Portier P."/>
            <person name="Bull C.T."/>
            <person name="Lavire C."/>
            <person name="Fischer-Le Saux M."/>
            <person name="Bertolla F."/>
        </authorList>
    </citation>
    <scope>NUCLEOTIDE SEQUENCE [LARGE SCALE GENOMIC DNA]</scope>
    <source>
        <strain evidence="5">CFBP2533</strain>
    </source>
</reference>
<evidence type="ECO:0000256" key="1">
    <source>
        <dbReference type="SAM" id="MobiDB-lite"/>
    </source>
</evidence>
<dbReference type="Proteomes" id="UP000548771">
    <property type="component" value="Unassembled WGS sequence"/>
</dbReference>
<reference evidence="3" key="4">
    <citation type="submission" date="2020-07" db="EMBL/GenBank/DDBJ databases">
        <authorList>
            <person name="Pothier F. J."/>
        </authorList>
    </citation>
    <scope>NUCLEOTIDE SEQUENCE</scope>
    <source>
        <strain evidence="3">CFBP 2533</strain>
    </source>
</reference>
<feature type="domain" description="DUF4365" evidence="2">
    <location>
        <begin position="13"/>
        <end position="134"/>
    </location>
</feature>
<organism evidence="3">
    <name type="scientific">Xanthomonas hortorum pv. pelargonii</name>
    <dbReference type="NCBI Taxonomy" id="453602"/>
    <lineage>
        <taxon>Bacteria</taxon>
        <taxon>Pseudomonadati</taxon>
        <taxon>Pseudomonadota</taxon>
        <taxon>Gammaproteobacteria</taxon>
        <taxon>Lysobacterales</taxon>
        <taxon>Lysobacteraceae</taxon>
        <taxon>Xanthomonas</taxon>
    </lineage>
</organism>
<feature type="region of interest" description="Disordered" evidence="1">
    <location>
        <begin position="503"/>
        <end position="526"/>
    </location>
</feature>
<evidence type="ECO:0000313" key="3">
    <source>
        <dbReference type="EMBL" id="CAD0313403.1"/>
    </source>
</evidence>